<accession>A0A3N6RSE8</accession>
<reference evidence="1 2" key="1">
    <citation type="journal article" date="2018" name="ACS Chem. Biol.">
        <title>Ketoreductase domain dysfunction expands chemodiversity: malyngamide biosynthesis in the cyanobacterium Okeania hirsuta.</title>
        <authorList>
            <person name="Moss N.A."/>
            <person name="Leao T."/>
            <person name="Rankin M."/>
            <person name="McCullough T.M."/>
            <person name="Qu P."/>
            <person name="Korobeynikov A."/>
            <person name="Smith J.L."/>
            <person name="Gerwick L."/>
            <person name="Gerwick W.H."/>
        </authorList>
    </citation>
    <scope>NUCLEOTIDE SEQUENCE [LARGE SCALE GENOMIC DNA]</scope>
    <source>
        <strain evidence="1 2">PAB10Feb10-1</strain>
    </source>
</reference>
<dbReference type="AlphaFoldDB" id="A0A3N6RSE8"/>
<dbReference type="Proteomes" id="UP000269154">
    <property type="component" value="Unassembled WGS sequence"/>
</dbReference>
<dbReference type="EMBL" id="RCBY01000001">
    <property type="protein sequence ID" value="RQH57573.1"/>
    <property type="molecule type" value="Genomic_DNA"/>
</dbReference>
<evidence type="ECO:0000313" key="1">
    <source>
        <dbReference type="EMBL" id="RQH57573.1"/>
    </source>
</evidence>
<dbReference type="InterPro" id="IPR013424">
    <property type="entry name" value="Ice-binding_C"/>
</dbReference>
<protein>
    <submittedName>
        <fullName evidence="1">PEP-CTERM sorting domain-containing protein</fullName>
    </submittedName>
</protein>
<sequence length="80" mass="8898">MKTAVILKMRIVSAIRSDRQLLSAALQRIGINGAISELTYKKMYSDFLSDPKVRVPDPNSIAALAFIGGGMFLSRRRQSR</sequence>
<dbReference type="RefSeq" id="WP_124143236.1">
    <property type="nucleotide sequence ID" value="NZ_CAWOKI010000331.1"/>
</dbReference>
<proteinExistence type="predicted"/>
<gene>
    <name evidence="1" type="ORF">D5R40_00055</name>
</gene>
<keyword evidence="2" id="KW-1185">Reference proteome</keyword>
<dbReference type="OrthoDB" id="495445at2"/>
<comment type="caution">
    <text evidence="1">The sequence shown here is derived from an EMBL/GenBank/DDBJ whole genome shotgun (WGS) entry which is preliminary data.</text>
</comment>
<name>A0A3N6RSE8_9CYAN</name>
<organism evidence="1 2">
    <name type="scientific">Okeania hirsuta</name>
    <dbReference type="NCBI Taxonomy" id="1458930"/>
    <lineage>
        <taxon>Bacteria</taxon>
        <taxon>Bacillati</taxon>
        <taxon>Cyanobacteriota</taxon>
        <taxon>Cyanophyceae</taxon>
        <taxon>Oscillatoriophycideae</taxon>
        <taxon>Oscillatoriales</taxon>
        <taxon>Microcoleaceae</taxon>
        <taxon>Okeania</taxon>
    </lineage>
</organism>
<dbReference type="NCBIfam" id="TIGR02595">
    <property type="entry name" value="PEP_CTERM"/>
    <property type="match status" value="1"/>
</dbReference>
<evidence type="ECO:0000313" key="2">
    <source>
        <dbReference type="Proteomes" id="UP000269154"/>
    </source>
</evidence>